<dbReference type="RefSeq" id="WP_004615381.1">
    <property type="nucleotide sequence ID" value="NZ_APMP01000001.1"/>
</dbReference>
<dbReference type="GO" id="GO:0016987">
    <property type="term" value="F:sigma factor activity"/>
    <property type="evidence" value="ECO:0007669"/>
    <property type="project" value="UniProtKB-KW"/>
</dbReference>
<dbReference type="InterPro" id="IPR013249">
    <property type="entry name" value="RNA_pol_sigma70_r4_t2"/>
</dbReference>
<protein>
    <submittedName>
        <fullName evidence="7">RNA polymerase sigma factor, sigma-70 family</fullName>
    </submittedName>
</protein>
<comment type="caution">
    <text evidence="7">The sequence shown here is derived from an EMBL/GenBank/DDBJ whole genome shotgun (WGS) entry which is preliminary data.</text>
</comment>
<proteinExistence type="inferred from homology"/>
<dbReference type="InterPro" id="IPR013324">
    <property type="entry name" value="RNA_pol_sigma_r3/r4-like"/>
</dbReference>
<dbReference type="CDD" id="cd06171">
    <property type="entry name" value="Sigma70_r4"/>
    <property type="match status" value="1"/>
</dbReference>
<evidence type="ECO:0000256" key="1">
    <source>
        <dbReference type="ARBA" id="ARBA00010641"/>
    </source>
</evidence>
<gene>
    <name evidence="7" type="ORF">OR37_00319</name>
</gene>
<dbReference type="InterPro" id="IPR036388">
    <property type="entry name" value="WH-like_DNA-bd_sf"/>
</dbReference>
<dbReference type="InterPro" id="IPR013325">
    <property type="entry name" value="RNA_pol_sigma_r2"/>
</dbReference>
<dbReference type="InterPro" id="IPR014284">
    <property type="entry name" value="RNA_pol_sigma-70_dom"/>
</dbReference>
<dbReference type="EMBL" id="APMP01000001">
    <property type="protein sequence ID" value="ENZ83812.1"/>
    <property type="molecule type" value="Genomic_DNA"/>
</dbReference>
<dbReference type="InterPro" id="IPR007627">
    <property type="entry name" value="RNA_pol_sigma70_r2"/>
</dbReference>
<name>R0ES60_CAUVI</name>
<dbReference type="GO" id="GO:0006352">
    <property type="term" value="P:DNA-templated transcription initiation"/>
    <property type="evidence" value="ECO:0007669"/>
    <property type="project" value="InterPro"/>
</dbReference>
<feature type="domain" description="RNA polymerase sigma factor 70 region 4 type 2" evidence="6">
    <location>
        <begin position="107"/>
        <end position="159"/>
    </location>
</feature>
<dbReference type="Pfam" id="PF04542">
    <property type="entry name" value="Sigma70_r2"/>
    <property type="match status" value="1"/>
</dbReference>
<dbReference type="Proteomes" id="UP000013063">
    <property type="component" value="Unassembled WGS sequence"/>
</dbReference>
<reference evidence="7 8" key="1">
    <citation type="journal article" date="2013" name="Genome Announc.">
        <title>Draft Genome Sequence for Caulobacter sp. Strain OR37, a Bacterium Tolerant to Heavy Metals.</title>
        <authorList>
            <person name="Utturkar S.M."/>
            <person name="Bollmann A."/>
            <person name="Brzoska R.M."/>
            <person name="Klingeman D.M."/>
            <person name="Epstein S.E."/>
            <person name="Palumbo A.V."/>
            <person name="Brown S.D."/>
        </authorList>
    </citation>
    <scope>NUCLEOTIDE SEQUENCE [LARGE SCALE GENOMIC DNA]</scope>
    <source>
        <strain evidence="7 8">OR37</strain>
    </source>
</reference>
<evidence type="ECO:0000259" key="6">
    <source>
        <dbReference type="Pfam" id="PF08281"/>
    </source>
</evidence>
<keyword evidence="3" id="KW-0731">Sigma factor</keyword>
<sequence>MVAVYFERREDMRRFFLARLGASDDIEDLVQELYLKVQGLDAEPIDNPPAYLYRLASNLMLDRLRRQRRAGARDAEWRRENHASLGSTDVVDAPDAEAAVIARQRLQRLTESLRSLAPLTQKVFELHKFEGLTHAETAARLGISRSAVEKHVSLALKHLLTKIGR</sequence>
<accession>R0ES60</accession>
<evidence type="ECO:0000256" key="2">
    <source>
        <dbReference type="ARBA" id="ARBA00023015"/>
    </source>
</evidence>
<dbReference type="GO" id="GO:0003677">
    <property type="term" value="F:DNA binding"/>
    <property type="evidence" value="ECO:0007669"/>
    <property type="project" value="InterPro"/>
</dbReference>
<dbReference type="SUPFAM" id="SSF88946">
    <property type="entry name" value="Sigma2 domain of RNA polymerase sigma factors"/>
    <property type="match status" value="1"/>
</dbReference>
<evidence type="ECO:0000256" key="4">
    <source>
        <dbReference type="ARBA" id="ARBA00023163"/>
    </source>
</evidence>
<organism evidence="7 8">
    <name type="scientific">Caulobacter vibrioides OR37</name>
    <dbReference type="NCBI Taxonomy" id="1292034"/>
    <lineage>
        <taxon>Bacteria</taxon>
        <taxon>Pseudomonadati</taxon>
        <taxon>Pseudomonadota</taxon>
        <taxon>Alphaproteobacteria</taxon>
        <taxon>Caulobacterales</taxon>
        <taxon>Caulobacteraceae</taxon>
        <taxon>Caulobacter</taxon>
    </lineage>
</organism>
<dbReference type="SUPFAM" id="SSF88659">
    <property type="entry name" value="Sigma3 and sigma4 domains of RNA polymerase sigma factors"/>
    <property type="match status" value="1"/>
</dbReference>
<dbReference type="Pfam" id="PF08281">
    <property type="entry name" value="Sigma70_r4_2"/>
    <property type="match status" value="1"/>
</dbReference>
<dbReference type="PANTHER" id="PTHR43133">
    <property type="entry name" value="RNA POLYMERASE ECF-TYPE SIGMA FACTO"/>
    <property type="match status" value="1"/>
</dbReference>
<dbReference type="AlphaFoldDB" id="R0ES60"/>
<dbReference type="Gene3D" id="1.10.1740.10">
    <property type="match status" value="1"/>
</dbReference>
<dbReference type="eggNOG" id="COG1595">
    <property type="taxonomic scope" value="Bacteria"/>
</dbReference>
<evidence type="ECO:0000256" key="3">
    <source>
        <dbReference type="ARBA" id="ARBA00023082"/>
    </source>
</evidence>
<dbReference type="Gene3D" id="1.10.10.10">
    <property type="entry name" value="Winged helix-like DNA-binding domain superfamily/Winged helix DNA-binding domain"/>
    <property type="match status" value="1"/>
</dbReference>
<dbReference type="PANTHER" id="PTHR43133:SF63">
    <property type="entry name" value="RNA POLYMERASE SIGMA FACTOR FECI-RELATED"/>
    <property type="match status" value="1"/>
</dbReference>
<evidence type="ECO:0000313" key="8">
    <source>
        <dbReference type="Proteomes" id="UP000013063"/>
    </source>
</evidence>
<dbReference type="PATRIC" id="fig|1292034.3.peg.316"/>
<dbReference type="NCBIfam" id="TIGR02937">
    <property type="entry name" value="sigma70-ECF"/>
    <property type="match status" value="1"/>
</dbReference>
<dbReference type="STRING" id="1292034.OR37_00319"/>
<evidence type="ECO:0000259" key="5">
    <source>
        <dbReference type="Pfam" id="PF04542"/>
    </source>
</evidence>
<dbReference type="InterPro" id="IPR039425">
    <property type="entry name" value="RNA_pol_sigma-70-like"/>
</dbReference>
<evidence type="ECO:0000313" key="7">
    <source>
        <dbReference type="EMBL" id="ENZ83812.1"/>
    </source>
</evidence>
<keyword evidence="4" id="KW-0804">Transcription</keyword>
<comment type="similarity">
    <text evidence="1">Belongs to the sigma-70 factor family. ECF subfamily.</text>
</comment>
<feature type="domain" description="RNA polymerase sigma-70 region 2" evidence="5">
    <location>
        <begin position="11"/>
        <end position="69"/>
    </location>
</feature>
<keyword evidence="8" id="KW-1185">Reference proteome</keyword>
<dbReference type="OrthoDB" id="9794372at2"/>
<keyword evidence="2" id="KW-0805">Transcription regulation</keyword>